<name>A0A953L8F9_9BACT</name>
<dbReference type="Gene3D" id="2.115.10.20">
    <property type="entry name" value="Glycosyl hydrolase domain, family 43"/>
    <property type="match status" value="2"/>
</dbReference>
<keyword evidence="1" id="KW-0378">Hydrolase</keyword>
<dbReference type="SUPFAM" id="SSF75005">
    <property type="entry name" value="Arabinanase/levansucrase/invertase"/>
    <property type="match status" value="2"/>
</dbReference>
<dbReference type="GO" id="GO:0005975">
    <property type="term" value="P:carbohydrate metabolic process"/>
    <property type="evidence" value="ECO:0007669"/>
    <property type="project" value="UniProtKB-ARBA"/>
</dbReference>
<evidence type="ECO:0000256" key="1">
    <source>
        <dbReference type="ARBA" id="ARBA00022801"/>
    </source>
</evidence>
<protein>
    <submittedName>
        <fullName evidence="3">LamG domain-containing protein</fullName>
    </submittedName>
</protein>
<dbReference type="EMBL" id="JAHVHU010000001">
    <property type="protein sequence ID" value="MBY5956503.1"/>
    <property type="molecule type" value="Genomic_DNA"/>
</dbReference>
<evidence type="ECO:0000313" key="3">
    <source>
        <dbReference type="EMBL" id="MBY5956503.1"/>
    </source>
</evidence>
<gene>
    <name evidence="3" type="ORF">KUV50_00045</name>
</gene>
<dbReference type="Proteomes" id="UP000753961">
    <property type="component" value="Unassembled WGS sequence"/>
</dbReference>
<accession>A0A953L8F9</accession>
<comment type="caution">
    <text evidence="3">The sequence shown here is derived from an EMBL/GenBank/DDBJ whole genome shotgun (WGS) entry which is preliminary data.</text>
</comment>
<dbReference type="AlphaFoldDB" id="A0A953L8F9"/>
<sequence>MTGHWQLFVDDYLVERKVNVKRIYHPFTKHPNNPLLVADKPWEGRTSYLYGTVLPNETNDGYKMWYHAWLGEYTNLYATSPDGLNWDKPELGLVEFQGSTDNNLFLRRTREDHIPQVIYTPWERDSSRRYKLINYDYGKTEPNNLVSGFYGAYSADGIHWNDTPVNPILKDPGDVGNFVWDPHENQYIGYPKVFAPVRGFRRRCVGYSSTTNFETWPQAELILVPDRADDFWVEEEYQRTEFYGLSGFAYESGYIGFLWIFPLTDGKNDGPIYCEIVSSRDGINWTRQEVQGGRRVPILPTGGPDDWDRGMVFSTNHPLIEDGHIKLWYGGSSATHSGRTDSSRSSIGLATLRKDGFASLQAGQDGGEVITKIFVGAQGQLLINANAEGGSIRVELLDGSGTVIPGYEKERCQVVNKDGLDLEVRWDDQDGLPDDKEIRFAFHLKNAALYSFMAGSELQLIDQPDSDRIFLDFEEEFESNALSKSYQLHGNAALVKDSSSNHISNSMVKLTPDVKTEVGRIEILNTNNLGTSFTMAARVKNLGGGHARIFSNHRGVGEFVTGEVVLDVDPRGVAFPGIRFVVNGQAVFSGKVNIHDEEWHHLAVTYDEGEVILYLDGNMVGSGFIQSGSVPLQADNGHRWYLENSTAPSKVGIQLGNNVFLGADRNKPFFARRRTILPSASKAALNGCIDDVIIAREALLPDQFMN</sequence>
<dbReference type="SUPFAM" id="SSF49899">
    <property type="entry name" value="Concanavalin A-like lectins/glucanases"/>
    <property type="match status" value="1"/>
</dbReference>
<organism evidence="3 4">
    <name type="scientific">Membranihabitans marinus</name>
    <dbReference type="NCBI Taxonomy" id="1227546"/>
    <lineage>
        <taxon>Bacteria</taxon>
        <taxon>Pseudomonadati</taxon>
        <taxon>Bacteroidota</taxon>
        <taxon>Saprospiria</taxon>
        <taxon>Saprospirales</taxon>
        <taxon>Saprospiraceae</taxon>
        <taxon>Membranihabitans</taxon>
    </lineage>
</organism>
<keyword evidence="4" id="KW-1185">Reference proteome</keyword>
<reference evidence="3" key="1">
    <citation type="submission" date="2021-06" db="EMBL/GenBank/DDBJ databases">
        <title>44 bacteria genomes isolated from Dapeng, Shenzhen.</title>
        <authorList>
            <person name="Zheng W."/>
            <person name="Yu S."/>
            <person name="Huang Y."/>
        </authorList>
    </citation>
    <scope>NUCLEOTIDE SEQUENCE</scope>
    <source>
        <strain evidence="3">DP5N28-2</strain>
    </source>
</reference>
<dbReference type="InterPro" id="IPR023296">
    <property type="entry name" value="Glyco_hydro_beta-prop_sf"/>
</dbReference>
<dbReference type="RefSeq" id="WP_222578028.1">
    <property type="nucleotide sequence ID" value="NZ_JAHVHU010000001.1"/>
</dbReference>
<keyword evidence="2" id="KW-0326">Glycosidase</keyword>
<evidence type="ECO:0000256" key="2">
    <source>
        <dbReference type="ARBA" id="ARBA00023295"/>
    </source>
</evidence>
<dbReference type="GO" id="GO:0004553">
    <property type="term" value="F:hydrolase activity, hydrolyzing O-glycosyl compounds"/>
    <property type="evidence" value="ECO:0007669"/>
    <property type="project" value="UniProtKB-ARBA"/>
</dbReference>
<dbReference type="Gene3D" id="2.60.120.200">
    <property type="match status" value="1"/>
</dbReference>
<evidence type="ECO:0000313" key="4">
    <source>
        <dbReference type="Proteomes" id="UP000753961"/>
    </source>
</evidence>
<dbReference type="InterPro" id="IPR013320">
    <property type="entry name" value="ConA-like_dom_sf"/>
</dbReference>
<dbReference type="Pfam" id="PF13385">
    <property type="entry name" value="Laminin_G_3"/>
    <property type="match status" value="1"/>
</dbReference>
<proteinExistence type="predicted"/>